<evidence type="ECO:0000256" key="14">
    <source>
        <dbReference type="ARBA" id="ARBA00031881"/>
    </source>
</evidence>
<evidence type="ECO:0000256" key="13">
    <source>
        <dbReference type="ARBA" id="ARBA00030845"/>
    </source>
</evidence>
<name>A0A6A6ES96_9PEZI</name>
<reference evidence="17" key="1">
    <citation type="journal article" date="2020" name="Stud. Mycol.">
        <title>101 Dothideomycetes genomes: a test case for predicting lifestyles and emergence of pathogens.</title>
        <authorList>
            <person name="Haridas S."/>
            <person name="Albert R."/>
            <person name="Binder M."/>
            <person name="Bloem J."/>
            <person name="Labutti K."/>
            <person name="Salamov A."/>
            <person name="Andreopoulos B."/>
            <person name="Baker S."/>
            <person name="Barry K."/>
            <person name="Bills G."/>
            <person name="Bluhm B."/>
            <person name="Cannon C."/>
            <person name="Castanera R."/>
            <person name="Culley D."/>
            <person name="Daum C."/>
            <person name="Ezra D."/>
            <person name="Gonzalez J."/>
            <person name="Henrissat B."/>
            <person name="Kuo A."/>
            <person name="Liang C."/>
            <person name="Lipzen A."/>
            <person name="Lutzoni F."/>
            <person name="Magnuson J."/>
            <person name="Mondo S."/>
            <person name="Nolan M."/>
            <person name="Ohm R."/>
            <person name="Pangilinan J."/>
            <person name="Park H.-J."/>
            <person name="Ramirez L."/>
            <person name="Alfaro M."/>
            <person name="Sun H."/>
            <person name="Tritt A."/>
            <person name="Yoshinaga Y."/>
            <person name="Zwiers L.-H."/>
            <person name="Turgeon B."/>
            <person name="Goodwin S."/>
            <person name="Spatafora J."/>
            <person name="Crous P."/>
            <person name="Grigoriev I."/>
        </authorList>
    </citation>
    <scope>NUCLEOTIDE SEQUENCE</scope>
    <source>
        <strain evidence="17">CBS 207.26</strain>
    </source>
</reference>
<organism evidence="17 18">
    <name type="scientific">Zopfia rhizophila CBS 207.26</name>
    <dbReference type="NCBI Taxonomy" id="1314779"/>
    <lineage>
        <taxon>Eukaryota</taxon>
        <taxon>Fungi</taxon>
        <taxon>Dikarya</taxon>
        <taxon>Ascomycota</taxon>
        <taxon>Pezizomycotina</taxon>
        <taxon>Dothideomycetes</taxon>
        <taxon>Dothideomycetes incertae sedis</taxon>
        <taxon>Zopfiaceae</taxon>
        <taxon>Zopfia</taxon>
    </lineage>
</organism>
<feature type="compositionally biased region" description="Polar residues" evidence="15">
    <location>
        <begin position="35"/>
        <end position="46"/>
    </location>
</feature>
<evidence type="ECO:0000256" key="4">
    <source>
        <dbReference type="ARBA" id="ARBA00015765"/>
    </source>
</evidence>
<dbReference type="Gene3D" id="3.40.50.300">
    <property type="entry name" value="P-loop containing nucleotide triphosphate hydrolases"/>
    <property type="match status" value="1"/>
</dbReference>
<dbReference type="Pfam" id="PF00009">
    <property type="entry name" value="GTP_EFTU"/>
    <property type="match status" value="1"/>
</dbReference>
<dbReference type="InterPro" id="IPR000795">
    <property type="entry name" value="T_Tr_GTP-bd_dom"/>
</dbReference>
<feature type="compositionally biased region" description="Low complexity" evidence="15">
    <location>
        <begin position="132"/>
        <end position="142"/>
    </location>
</feature>
<dbReference type="CDD" id="cd03704">
    <property type="entry name" value="eRF3_C_III"/>
    <property type="match status" value="1"/>
</dbReference>
<evidence type="ECO:0000313" key="18">
    <source>
        <dbReference type="Proteomes" id="UP000800200"/>
    </source>
</evidence>
<keyword evidence="5" id="KW-0963">Cytoplasm</keyword>
<dbReference type="InterPro" id="IPR003285">
    <property type="entry name" value="Sup35"/>
</dbReference>
<dbReference type="FunFam" id="3.40.50.300:FF:000503">
    <property type="entry name" value="Peptide chain release factor subunit 3"/>
    <property type="match status" value="1"/>
</dbReference>
<keyword evidence="10" id="KW-0342">GTP-binding</keyword>
<protein>
    <recommendedName>
        <fullName evidence="3">Elongation factor 1-alpha</fullName>
    </recommendedName>
    <alternativeName>
        <fullName evidence="14">ERF-3</fullName>
    </alternativeName>
    <alternativeName>
        <fullName evidence="13">ERF2</fullName>
    </alternativeName>
    <alternativeName>
        <fullName evidence="4">Eukaryotic peptide chain release factor GTP-binding subunit</fullName>
    </alternativeName>
    <alternativeName>
        <fullName evidence="11">Polypeptide release factor 3</fullName>
    </alternativeName>
    <alternativeName>
        <fullName evidence="12">Translation release factor 3</fullName>
    </alternativeName>
</protein>
<gene>
    <name evidence="17" type="ORF">K469DRAFT_709541</name>
</gene>
<dbReference type="PRINTS" id="PR00315">
    <property type="entry name" value="ELONGATNFCT"/>
</dbReference>
<evidence type="ECO:0000256" key="8">
    <source>
        <dbReference type="ARBA" id="ARBA00022741"/>
    </source>
</evidence>
<evidence type="ECO:0000256" key="2">
    <source>
        <dbReference type="ARBA" id="ARBA00007249"/>
    </source>
</evidence>
<feature type="domain" description="Tr-type G" evidence="16">
    <location>
        <begin position="284"/>
        <end position="509"/>
    </location>
</feature>
<keyword evidence="18" id="KW-1185">Reference proteome</keyword>
<dbReference type="InterPro" id="IPR009001">
    <property type="entry name" value="Transl_elong_EF1A/Init_IF2_C"/>
</dbReference>
<dbReference type="SUPFAM" id="SSF50465">
    <property type="entry name" value="EF-Tu/eEF-1alpha/eIF2-gamma C-terminal domain"/>
    <property type="match status" value="1"/>
</dbReference>
<feature type="compositionally biased region" description="Polar residues" evidence="15">
    <location>
        <begin position="13"/>
        <end position="27"/>
    </location>
</feature>
<evidence type="ECO:0000256" key="5">
    <source>
        <dbReference type="ARBA" id="ARBA00022490"/>
    </source>
</evidence>
<feature type="compositionally biased region" description="Acidic residues" evidence="15">
    <location>
        <begin position="1"/>
        <end position="10"/>
    </location>
</feature>
<dbReference type="AlphaFoldDB" id="A0A6A6ES96"/>
<evidence type="ECO:0000256" key="12">
    <source>
        <dbReference type="ARBA" id="ARBA00030210"/>
    </source>
</evidence>
<dbReference type="SUPFAM" id="SSF50447">
    <property type="entry name" value="Translation proteins"/>
    <property type="match status" value="1"/>
</dbReference>
<accession>A0A6A6ES96</accession>
<feature type="region of interest" description="Disordered" evidence="15">
    <location>
        <begin position="1"/>
        <end position="155"/>
    </location>
</feature>
<dbReference type="PANTHER" id="PTHR23115">
    <property type="entry name" value="TRANSLATION FACTOR"/>
    <property type="match status" value="1"/>
</dbReference>
<evidence type="ECO:0000256" key="6">
    <source>
        <dbReference type="ARBA" id="ARBA00022553"/>
    </source>
</evidence>
<dbReference type="InterPro" id="IPR050100">
    <property type="entry name" value="TRAFAC_GTPase_members"/>
</dbReference>
<dbReference type="PRINTS" id="PR01343">
    <property type="entry name" value="YEASTERF"/>
</dbReference>
<keyword evidence="7" id="KW-0677">Repeat</keyword>
<keyword evidence="6" id="KW-0597">Phosphoprotein</keyword>
<comment type="subcellular location">
    <subcellularLocation>
        <location evidence="1">Cytoplasm</location>
    </subcellularLocation>
</comment>
<dbReference type="SUPFAM" id="SSF52540">
    <property type="entry name" value="P-loop containing nucleoside triphosphate hydrolases"/>
    <property type="match status" value="1"/>
</dbReference>
<dbReference type="FunFam" id="2.40.30.10:FF:000061">
    <property type="entry name" value="Translation release factor eRF3, putative"/>
    <property type="match status" value="1"/>
</dbReference>
<keyword evidence="9" id="KW-0648">Protein biosynthesis</keyword>
<sequence>MAESWEDEEERLSQQTQQNLNISNPQAPTFRPGASSFTPGAQSFTPGQQYQQYGGYNQQGYGQYYNQQAYGGYPQYGGQQGFPQYGQYGQFSQQGYGNQYGYQQQGFQPQQQQQQGQQRQTPVQIAKRPAAGDDSAAPAAAPTEPKSDAAPKAKVLTIGGDAAPKAKVLSIGAETAAPKVEKTGGTKVLSLGSTTLATSAAKDNVDKEAPAAGSKVTAAKAIEKTGEPTKASGSSGKTSPTPSSGRNSPSRAGEARAAAREADAVAKEQAENVDEEVLAEMYGKEHVNVIFLGHVDAGKSTLGGSILYATGMVDERTMDKYKREAKEAGRETWYLSWALDLTKEERSKGKTVEVGRGFFETEKRRYTILDAPGHKTFVPNMIGGASQADVGVLVISARKGEYETGFEKGGQTREHAMLAKTQGVNKLVIVVNKMDDKSVEWSEDRYKECTTKLTAFLKGVGYNPKTDLAFMPISAQTTVGVKDRVPKNLAPWYDGPSLLEYLDNMQTLERKLNAPFMLPIAAKYRDLGTMIEGKIESGVIKKEGKYLMMPNRDMISIAALYGEQEDEIQGAACGDQVRIRIRGVEEEDILPGFVLCSPKRPVHCVSAFEAQIVLLELKSILSAGFNCVLHVHAAQEEVTFAALLHKLEKGTGRKSKKAPGFATKGMSIIARLEVTGAAGSICVERFEDYPQLGRFTLRDQGQTIAIGKITKLITDPAATS</sequence>
<dbReference type="GO" id="GO:0003924">
    <property type="term" value="F:GTPase activity"/>
    <property type="evidence" value="ECO:0007669"/>
    <property type="project" value="InterPro"/>
</dbReference>
<evidence type="ECO:0000256" key="7">
    <source>
        <dbReference type="ARBA" id="ARBA00022737"/>
    </source>
</evidence>
<feature type="compositionally biased region" description="Low complexity" evidence="15">
    <location>
        <begin position="228"/>
        <end position="252"/>
    </location>
</feature>
<feature type="region of interest" description="Disordered" evidence="15">
    <location>
        <begin position="207"/>
        <end position="271"/>
    </location>
</feature>
<feature type="compositionally biased region" description="Low complexity" evidence="15">
    <location>
        <begin position="81"/>
        <end position="118"/>
    </location>
</feature>
<dbReference type="PROSITE" id="PS51722">
    <property type="entry name" value="G_TR_2"/>
    <property type="match status" value="1"/>
</dbReference>
<evidence type="ECO:0000313" key="17">
    <source>
        <dbReference type="EMBL" id="KAF2194045.1"/>
    </source>
</evidence>
<evidence type="ECO:0000256" key="11">
    <source>
        <dbReference type="ARBA" id="ARBA00029585"/>
    </source>
</evidence>
<feature type="compositionally biased region" description="Basic and acidic residues" evidence="15">
    <location>
        <begin position="253"/>
        <end position="270"/>
    </location>
</feature>
<dbReference type="GO" id="GO:0000288">
    <property type="term" value="P:nuclear-transcribed mRNA catabolic process, deadenylation-dependent decay"/>
    <property type="evidence" value="ECO:0007669"/>
    <property type="project" value="InterPro"/>
</dbReference>
<evidence type="ECO:0000256" key="9">
    <source>
        <dbReference type="ARBA" id="ARBA00022917"/>
    </source>
</evidence>
<dbReference type="GO" id="GO:0018444">
    <property type="term" value="C:translation release factor complex"/>
    <property type="evidence" value="ECO:0007669"/>
    <property type="project" value="UniProtKB-ARBA"/>
</dbReference>
<evidence type="ECO:0000256" key="10">
    <source>
        <dbReference type="ARBA" id="ARBA00023134"/>
    </source>
</evidence>
<dbReference type="CDD" id="cd01883">
    <property type="entry name" value="EF1_alpha"/>
    <property type="match status" value="1"/>
</dbReference>
<keyword evidence="8" id="KW-0547">Nucleotide-binding</keyword>
<feature type="compositionally biased region" description="Low complexity" evidence="15">
    <location>
        <begin position="47"/>
        <end position="73"/>
    </location>
</feature>
<dbReference type="CDD" id="cd04089">
    <property type="entry name" value="eRF3_II"/>
    <property type="match status" value="1"/>
</dbReference>
<proteinExistence type="inferred from homology"/>
<dbReference type="GO" id="GO:0003747">
    <property type="term" value="F:translation release factor activity"/>
    <property type="evidence" value="ECO:0007669"/>
    <property type="project" value="InterPro"/>
</dbReference>
<dbReference type="FunFam" id="2.40.30.10:FF:000017">
    <property type="entry name" value="Eukaryotic peptide chain release factor GTP-binding subunit"/>
    <property type="match status" value="1"/>
</dbReference>
<evidence type="ECO:0000256" key="3">
    <source>
        <dbReference type="ARBA" id="ARBA00013870"/>
    </source>
</evidence>
<dbReference type="Pfam" id="PF22594">
    <property type="entry name" value="GTP-eEF1A_C"/>
    <property type="match status" value="1"/>
</dbReference>
<evidence type="ECO:0000259" key="16">
    <source>
        <dbReference type="PROSITE" id="PS51722"/>
    </source>
</evidence>
<evidence type="ECO:0000256" key="15">
    <source>
        <dbReference type="SAM" id="MobiDB-lite"/>
    </source>
</evidence>
<dbReference type="InterPro" id="IPR054696">
    <property type="entry name" value="GTP-eEF1A_C"/>
</dbReference>
<dbReference type="Gene3D" id="2.40.30.10">
    <property type="entry name" value="Translation factors"/>
    <property type="match status" value="2"/>
</dbReference>
<dbReference type="InterPro" id="IPR009000">
    <property type="entry name" value="Transl_B-barrel_sf"/>
</dbReference>
<comment type="similarity">
    <text evidence="2">Belongs to the TRAFAC class translation factor GTPase superfamily. Classic translation factor GTPase family. EF-Tu/EF-1A subfamily.</text>
</comment>
<dbReference type="InterPro" id="IPR027417">
    <property type="entry name" value="P-loop_NTPase"/>
</dbReference>
<dbReference type="GO" id="GO:0005525">
    <property type="term" value="F:GTP binding"/>
    <property type="evidence" value="ECO:0007669"/>
    <property type="project" value="UniProtKB-KW"/>
</dbReference>
<dbReference type="OrthoDB" id="342024at2759"/>
<evidence type="ECO:0000256" key="1">
    <source>
        <dbReference type="ARBA" id="ARBA00004496"/>
    </source>
</evidence>
<dbReference type="EMBL" id="ML994612">
    <property type="protein sequence ID" value="KAF2194045.1"/>
    <property type="molecule type" value="Genomic_DNA"/>
</dbReference>
<dbReference type="Proteomes" id="UP000800200">
    <property type="component" value="Unassembled WGS sequence"/>
</dbReference>